<dbReference type="NCBIfam" id="TIGR01976">
    <property type="entry name" value="am_tr_V_VC1184"/>
    <property type="match status" value="1"/>
</dbReference>
<organism evidence="3 4">
    <name type="scientific">Lacipirellula limnantheis</name>
    <dbReference type="NCBI Taxonomy" id="2528024"/>
    <lineage>
        <taxon>Bacteria</taxon>
        <taxon>Pseudomonadati</taxon>
        <taxon>Planctomycetota</taxon>
        <taxon>Planctomycetia</taxon>
        <taxon>Pirellulales</taxon>
        <taxon>Lacipirellulaceae</taxon>
        <taxon>Lacipirellula</taxon>
    </lineage>
</organism>
<evidence type="ECO:0000259" key="2">
    <source>
        <dbReference type="Pfam" id="PF00266"/>
    </source>
</evidence>
<dbReference type="AlphaFoldDB" id="A0A517TT42"/>
<feature type="domain" description="Aminotransferase class V" evidence="2">
    <location>
        <begin position="44"/>
        <end position="415"/>
    </location>
</feature>
<dbReference type="InterPro" id="IPR015424">
    <property type="entry name" value="PyrdxlP-dep_Trfase"/>
</dbReference>
<keyword evidence="3" id="KW-0808">Transferase</keyword>
<evidence type="ECO:0000313" key="4">
    <source>
        <dbReference type="Proteomes" id="UP000317909"/>
    </source>
</evidence>
<accession>A0A517TT42</accession>
<keyword evidence="4" id="KW-1185">Reference proteome</keyword>
<dbReference type="GO" id="GO:0031071">
    <property type="term" value="F:cysteine desulfurase activity"/>
    <property type="evidence" value="ECO:0007669"/>
    <property type="project" value="UniProtKB-EC"/>
</dbReference>
<dbReference type="RefSeq" id="WP_145430882.1">
    <property type="nucleotide sequence ID" value="NZ_CP036339.1"/>
</dbReference>
<sequence>MSRSAAALRPTVATAGRDSFPSTAEIRAQFPALERRHNGRPVAYFDGPGGTQTPRAVAEAMVDYLYHHNANTHWNYPSSAETDAMLARARQAMADFLNAAPDEIYFGANATTLAFHTSRAIGMTLAPGDEIVVTELDHHANVGPWEALARERGVTLRVVRMNAASGTLDWEDFATKVTPRTKLIAIGAASNALGTINDVTRAALLARSVGALTFVDAVHFAHHQLADVKAIGCDFLTCSAYKFYGPHVGVMYARRAVLESLPYAKVAPASNLAPERAETGTLNHEGIAGSEAAINFITSLAGDVGERRERLQRSFDELHERSMTLLERMWRGLAAIDGVTLYGPQPDAARTSTLSFTVAGVPSSEAARRLAEQGVFVSHGDFYAMTVVERLGLAPEGLIRAGCACYTTEEEVDRLVAGVLSLN</sequence>
<dbReference type="Gene3D" id="3.90.1150.10">
    <property type="entry name" value="Aspartate Aminotransferase, domain 1"/>
    <property type="match status" value="1"/>
</dbReference>
<reference evidence="3 4" key="1">
    <citation type="submission" date="2019-02" db="EMBL/GenBank/DDBJ databases">
        <title>Deep-cultivation of Planctomycetes and their phenomic and genomic characterization uncovers novel biology.</title>
        <authorList>
            <person name="Wiegand S."/>
            <person name="Jogler M."/>
            <person name="Boedeker C."/>
            <person name="Pinto D."/>
            <person name="Vollmers J."/>
            <person name="Rivas-Marin E."/>
            <person name="Kohn T."/>
            <person name="Peeters S.H."/>
            <person name="Heuer A."/>
            <person name="Rast P."/>
            <person name="Oberbeckmann S."/>
            <person name="Bunk B."/>
            <person name="Jeske O."/>
            <person name="Meyerdierks A."/>
            <person name="Storesund J.E."/>
            <person name="Kallscheuer N."/>
            <person name="Luecker S."/>
            <person name="Lage O.M."/>
            <person name="Pohl T."/>
            <person name="Merkel B.J."/>
            <person name="Hornburger P."/>
            <person name="Mueller R.-W."/>
            <person name="Bruemmer F."/>
            <person name="Labrenz M."/>
            <person name="Spormann A.M."/>
            <person name="Op den Camp H."/>
            <person name="Overmann J."/>
            <person name="Amann R."/>
            <person name="Jetten M.S.M."/>
            <person name="Mascher T."/>
            <person name="Medema M.H."/>
            <person name="Devos D.P."/>
            <person name="Kaster A.-K."/>
            <person name="Ovreas L."/>
            <person name="Rohde M."/>
            <person name="Galperin M.Y."/>
            <person name="Jogler C."/>
        </authorList>
    </citation>
    <scope>NUCLEOTIDE SEQUENCE [LARGE SCALE GENOMIC DNA]</scope>
    <source>
        <strain evidence="3 4">I41</strain>
    </source>
</reference>
<dbReference type="InterPro" id="IPR000192">
    <property type="entry name" value="Aminotrans_V_dom"/>
</dbReference>
<dbReference type="Pfam" id="PF00266">
    <property type="entry name" value="Aminotran_5"/>
    <property type="match status" value="1"/>
</dbReference>
<protein>
    <submittedName>
        <fullName evidence="3">Putative cysteine desulfurase</fullName>
        <ecNumber evidence="3">2.8.1.7</ecNumber>
    </submittedName>
</protein>
<gene>
    <name evidence="3" type="primary">csd_1</name>
    <name evidence="3" type="ORF">I41_06920</name>
</gene>
<dbReference type="EC" id="2.8.1.7" evidence="3"/>
<dbReference type="Gene3D" id="3.40.640.10">
    <property type="entry name" value="Type I PLP-dependent aspartate aminotransferase-like (Major domain)"/>
    <property type="match status" value="1"/>
</dbReference>
<dbReference type="InterPro" id="IPR015422">
    <property type="entry name" value="PyrdxlP-dep_Trfase_small"/>
</dbReference>
<dbReference type="InterPro" id="IPR015421">
    <property type="entry name" value="PyrdxlP-dep_Trfase_major"/>
</dbReference>
<dbReference type="InterPro" id="IPR011340">
    <property type="entry name" value="Cys_dSase-rel"/>
</dbReference>
<keyword evidence="1" id="KW-0663">Pyridoxal phosphate</keyword>
<dbReference type="PANTHER" id="PTHR43586:SF21">
    <property type="entry name" value="PYRIDOXAL PHOSPHATE (PLP)-DEPENDENT ASPARTATE AMINOTRANSFERASE SUPERFAMILY"/>
    <property type="match status" value="1"/>
</dbReference>
<proteinExistence type="predicted"/>
<dbReference type="OrthoDB" id="9804366at2"/>
<dbReference type="EMBL" id="CP036339">
    <property type="protein sequence ID" value="QDT71533.1"/>
    <property type="molecule type" value="Genomic_DNA"/>
</dbReference>
<dbReference type="KEGG" id="llh:I41_06920"/>
<name>A0A517TT42_9BACT</name>
<evidence type="ECO:0000256" key="1">
    <source>
        <dbReference type="ARBA" id="ARBA00022898"/>
    </source>
</evidence>
<dbReference type="Proteomes" id="UP000317909">
    <property type="component" value="Chromosome"/>
</dbReference>
<dbReference type="SUPFAM" id="SSF53383">
    <property type="entry name" value="PLP-dependent transferases"/>
    <property type="match status" value="1"/>
</dbReference>
<dbReference type="PANTHER" id="PTHR43586">
    <property type="entry name" value="CYSTEINE DESULFURASE"/>
    <property type="match status" value="1"/>
</dbReference>
<evidence type="ECO:0000313" key="3">
    <source>
        <dbReference type="EMBL" id="QDT71533.1"/>
    </source>
</evidence>